<sequence length="326" mass="34066">MSAPTTRIYGLTIRSQVPLHQDRPALAGMPVDLEVLLGEPAAPVRSTPPGRLLLDLSGSRRYYAASVDADGFHLRFFGTCDVDIDPGLGRATVHPVPTADPDLVSVLVSGTVLAFVLAMRGEAVLHASAVQVGDAALAFVGASGMGKSTMATLLCAAGARLVTDDVLRVDTTGSVPRCSLGATELRLRKGAEVLAGRFSSTGPTLRTTGDGRRALGPSASTTEGLPLAGLVVPLPDHSPDRRAVELTRLAPSEALVLLAQFPRVLGWQDDQVRRSTFQQLADVVDRVPVHLARLPWGPPFADDVVPSVLRATGLGSDGLVDQGLAS</sequence>
<evidence type="ECO:0000313" key="2">
    <source>
        <dbReference type="EMBL" id="MVQ49103.1"/>
    </source>
</evidence>
<dbReference type="Gene3D" id="3.40.50.300">
    <property type="entry name" value="P-loop containing nucleotide triphosphate hydrolases"/>
    <property type="match status" value="1"/>
</dbReference>
<dbReference type="InterPro" id="IPR027417">
    <property type="entry name" value="P-loop_NTPase"/>
</dbReference>
<dbReference type="SUPFAM" id="SSF53795">
    <property type="entry name" value="PEP carboxykinase-like"/>
    <property type="match status" value="1"/>
</dbReference>
<dbReference type="RefSeq" id="WP_157341616.1">
    <property type="nucleotide sequence ID" value="NZ_WSEK01000004.1"/>
</dbReference>
<protein>
    <recommendedName>
        <fullName evidence="4">Serine kinase</fullName>
    </recommendedName>
</protein>
<organism evidence="2 3">
    <name type="scientific">Nocardioides agri</name>
    <dbReference type="NCBI Taxonomy" id="2682843"/>
    <lineage>
        <taxon>Bacteria</taxon>
        <taxon>Bacillati</taxon>
        <taxon>Actinomycetota</taxon>
        <taxon>Actinomycetes</taxon>
        <taxon>Propionibacteriales</taxon>
        <taxon>Nocardioidaceae</taxon>
        <taxon>Nocardioides</taxon>
    </lineage>
</organism>
<keyword evidence="3" id="KW-1185">Reference proteome</keyword>
<gene>
    <name evidence="2" type="ORF">GON03_07905</name>
</gene>
<evidence type="ECO:0000313" key="3">
    <source>
        <dbReference type="Proteomes" id="UP000473525"/>
    </source>
</evidence>
<dbReference type="Proteomes" id="UP000473525">
    <property type="component" value="Unassembled WGS sequence"/>
</dbReference>
<accession>A0A6L6XQT3</accession>
<dbReference type="EMBL" id="WSEK01000004">
    <property type="protein sequence ID" value="MVQ49103.1"/>
    <property type="molecule type" value="Genomic_DNA"/>
</dbReference>
<evidence type="ECO:0008006" key="4">
    <source>
        <dbReference type="Google" id="ProtNLM"/>
    </source>
</evidence>
<evidence type="ECO:0000256" key="1">
    <source>
        <dbReference type="SAM" id="MobiDB-lite"/>
    </source>
</evidence>
<dbReference type="AlphaFoldDB" id="A0A6L6XQT3"/>
<comment type="caution">
    <text evidence="2">The sequence shown here is derived from an EMBL/GenBank/DDBJ whole genome shotgun (WGS) entry which is preliminary data.</text>
</comment>
<proteinExistence type="predicted"/>
<feature type="region of interest" description="Disordered" evidence="1">
    <location>
        <begin position="200"/>
        <end position="219"/>
    </location>
</feature>
<reference evidence="2 3" key="1">
    <citation type="submission" date="2019-12" db="EMBL/GenBank/DDBJ databases">
        <authorList>
            <person name="Huq M.A."/>
        </authorList>
    </citation>
    <scope>NUCLEOTIDE SEQUENCE [LARGE SCALE GENOMIC DNA]</scope>
    <source>
        <strain evidence="2 3">MAH-18</strain>
    </source>
</reference>
<name>A0A6L6XQT3_9ACTN</name>